<dbReference type="EMBL" id="VBOW01000023">
    <property type="protein sequence ID" value="TMQ59283.1"/>
    <property type="molecule type" value="Genomic_DNA"/>
</dbReference>
<dbReference type="CDD" id="cd00920">
    <property type="entry name" value="Cupredoxin"/>
    <property type="match status" value="1"/>
</dbReference>
<evidence type="ECO:0000313" key="4">
    <source>
        <dbReference type="EMBL" id="TMQ59283.1"/>
    </source>
</evidence>
<keyword evidence="1" id="KW-0479">Metal-binding</keyword>
<keyword evidence="2" id="KW-0186">Copper</keyword>
<accession>A0A538T6L3</accession>
<dbReference type="SUPFAM" id="SSF49503">
    <property type="entry name" value="Cupredoxins"/>
    <property type="match status" value="1"/>
</dbReference>
<reference evidence="4 5" key="1">
    <citation type="journal article" date="2019" name="Nat. Microbiol.">
        <title>Mediterranean grassland soil C-N compound turnover is dependent on rainfall and depth, and is mediated by genomically divergent microorganisms.</title>
        <authorList>
            <person name="Diamond S."/>
            <person name="Andeer P.F."/>
            <person name="Li Z."/>
            <person name="Crits-Christoph A."/>
            <person name="Burstein D."/>
            <person name="Anantharaman K."/>
            <person name="Lane K.R."/>
            <person name="Thomas B.C."/>
            <person name="Pan C."/>
            <person name="Northen T.R."/>
            <person name="Banfield J.F."/>
        </authorList>
    </citation>
    <scope>NUCLEOTIDE SEQUENCE [LARGE SCALE GENOMIC DNA]</scope>
    <source>
        <strain evidence="4">WS_6</strain>
    </source>
</reference>
<proteinExistence type="predicted"/>
<evidence type="ECO:0000256" key="1">
    <source>
        <dbReference type="ARBA" id="ARBA00022723"/>
    </source>
</evidence>
<dbReference type="InterPro" id="IPR028096">
    <property type="entry name" value="EfeO_Cupredoxin"/>
</dbReference>
<dbReference type="InterPro" id="IPR008972">
    <property type="entry name" value="Cupredoxin"/>
</dbReference>
<dbReference type="GO" id="GO:0046872">
    <property type="term" value="F:metal ion binding"/>
    <property type="evidence" value="ECO:0007669"/>
    <property type="project" value="UniProtKB-KW"/>
</dbReference>
<dbReference type="Proteomes" id="UP000316852">
    <property type="component" value="Unassembled WGS sequence"/>
</dbReference>
<protein>
    <recommendedName>
        <fullName evidence="3">EfeO-type cupredoxin-like domain-containing protein</fullName>
    </recommendedName>
</protein>
<name>A0A538T6L3_UNCEI</name>
<gene>
    <name evidence="4" type="ORF">E6K76_05400</name>
</gene>
<dbReference type="InterPro" id="IPR050845">
    <property type="entry name" value="Cu-binding_ET"/>
</dbReference>
<comment type="caution">
    <text evidence="4">The sequence shown here is derived from an EMBL/GenBank/DDBJ whole genome shotgun (WGS) entry which is preliminary data.</text>
</comment>
<feature type="domain" description="EfeO-type cupredoxin-like" evidence="3">
    <location>
        <begin position="50"/>
        <end position="153"/>
    </location>
</feature>
<evidence type="ECO:0000256" key="2">
    <source>
        <dbReference type="ARBA" id="ARBA00023008"/>
    </source>
</evidence>
<organism evidence="4 5">
    <name type="scientific">Eiseniibacteriota bacterium</name>
    <dbReference type="NCBI Taxonomy" id="2212470"/>
    <lineage>
        <taxon>Bacteria</taxon>
        <taxon>Candidatus Eiseniibacteriota</taxon>
    </lineage>
</organism>
<dbReference type="InterPro" id="IPR033138">
    <property type="entry name" value="Cu_oxidase_CS"/>
</dbReference>
<evidence type="ECO:0000313" key="5">
    <source>
        <dbReference type="Proteomes" id="UP000316852"/>
    </source>
</evidence>
<dbReference type="Gene3D" id="2.60.40.420">
    <property type="entry name" value="Cupredoxins - blue copper proteins"/>
    <property type="match status" value="1"/>
</dbReference>
<dbReference type="PANTHER" id="PTHR38439:SF3">
    <property type="entry name" value="COPPER-RESISTANT CUPROPROTEIN COPI"/>
    <property type="match status" value="1"/>
</dbReference>
<dbReference type="AlphaFoldDB" id="A0A538T6L3"/>
<dbReference type="PANTHER" id="PTHR38439">
    <property type="entry name" value="AURACYANIN-B"/>
    <property type="match status" value="1"/>
</dbReference>
<evidence type="ECO:0000259" key="3">
    <source>
        <dbReference type="Pfam" id="PF13473"/>
    </source>
</evidence>
<dbReference type="Pfam" id="PF13473">
    <property type="entry name" value="Cupredoxin_1"/>
    <property type="match status" value="1"/>
</dbReference>
<dbReference type="PROSITE" id="PS00079">
    <property type="entry name" value="MULTICOPPER_OXIDASE1"/>
    <property type="match status" value="1"/>
</dbReference>
<sequence length="154" mass="16886">MSRVQVDPGLSRACIFLPARRLALLVLFSFPLLNGCGTSGSKLSVSEMTARTNAEGVQVVEVDVHSFYFKPSRIIVESGKPVELTLHFKSLFVPHNFTCMDGDAGISVSRGAGFLSFHRTKHARFTPAKPGEYEFFCHVDGHAKKGMKGTLVVR</sequence>